<evidence type="ECO:0000256" key="4">
    <source>
        <dbReference type="ARBA" id="ARBA00022499"/>
    </source>
</evidence>
<keyword evidence="19" id="KW-1185">Reference proteome</keyword>
<evidence type="ECO:0000256" key="8">
    <source>
        <dbReference type="ARBA" id="ARBA00022771"/>
    </source>
</evidence>
<evidence type="ECO:0000256" key="13">
    <source>
        <dbReference type="ARBA" id="ARBA00071060"/>
    </source>
</evidence>
<proteinExistence type="predicted"/>
<gene>
    <name evidence="18" type="ORF">Cfor_06454</name>
</gene>
<keyword evidence="8" id="KW-0863">Zinc-finger</keyword>
<name>A0A6L2Q349_COPFO</name>
<dbReference type="InterPro" id="IPR047506">
    <property type="entry name" value="UBR7-like_UBR-box"/>
</dbReference>
<dbReference type="InParanoid" id="A0A6L2Q349"/>
<keyword evidence="11" id="KW-0832">Ubl conjugation</keyword>
<comment type="caution">
    <text evidence="18">The sequence shown here is derived from an EMBL/GenBank/DDBJ whole genome shotgun (WGS) entry which is preliminary data.</text>
</comment>
<accession>A0A6L2Q349</accession>
<dbReference type="GO" id="GO:0008270">
    <property type="term" value="F:zinc ion binding"/>
    <property type="evidence" value="ECO:0007669"/>
    <property type="project" value="UniProtKB-KW"/>
</dbReference>
<dbReference type="GO" id="GO:0061630">
    <property type="term" value="F:ubiquitin protein ligase activity"/>
    <property type="evidence" value="ECO:0007669"/>
    <property type="project" value="UniProtKB-EC"/>
</dbReference>
<dbReference type="PROSITE" id="PS51157">
    <property type="entry name" value="ZF_UBR"/>
    <property type="match status" value="1"/>
</dbReference>
<keyword evidence="6" id="KW-0808">Transferase</keyword>
<dbReference type="AlphaFoldDB" id="A0A6L2Q349"/>
<evidence type="ECO:0000256" key="12">
    <source>
        <dbReference type="ARBA" id="ARBA00055627"/>
    </source>
</evidence>
<evidence type="ECO:0000259" key="17">
    <source>
        <dbReference type="PROSITE" id="PS51157"/>
    </source>
</evidence>
<feature type="zinc finger region" description="UBR-type" evidence="16">
    <location>
        <begin position="51"/>
        <end position="126"/>
    </location>
</feature>
<evidence type="ECO:0000256" key="2">
    <source>
        <dbReference type="ARBA" id="ARBA00004906"/>
    </source>
</evidence>
<evidence type="ECO:0000313" key="19">
    <source>
        <dbReference type="Proteomes" id="UP000502823"/>
    </source>
</evidence>
<evidence type="ECO:0000256" key="11">
    <source>
        <dbReference type="ARBA" id="ARBA00022843"/>
    </source>
</evidence>
<evidence type="ECO:0000256" key="5">
    <source>
        <dbReference type="ARBA" id="ARBA00022553"/>
    </source>
</evidence>
<dbReference type="FunFam" id="3.30.40.10:FF:000183">
    <property type="entry name" value="putative E3 ubiquitin-protein ligase UBR7"/>
    <property type="match status" value="1"/>
</dbReference>
<comment type="catalytic activity">
    <reaction evidence="1">
        <text>S-ubiquitinyl-[E2 ubiquitin-conjugating enzyme]-L-cysteine + [acceptor protein]-L-lysine = [E2 ubiquitin-conjugating enzyme]-L-cysteine + N(6)-ubiquitinyl-[acceptor protein]-L-lysine.</text>
        <dbReference type="EC" id="2.3.2.27"/>
    </reaction>
</comment>
<dbReference type="OrthoDB" id="10262564at2759"/>
<sequence>MAESSTSTVTSTSKEECIEEESNVITMVDVLKEEEELEDDAKAVLGASDDQNCTYSRGYVKRQALYACMTCIPVSDDGLKPGGICLACSYYCHEGHELVELYTKRNFRCDCGNSRFANNKCNLEPNKSAVNELNSYNHNFRGMYCTCGRPYPDPEDVIDDEMIQCVVCEDWYHGRHLGSSIPALHDYGEMVCGACMHKHTFLWHYKKETSDDSEQIKAETCNGTVENCCFCIATGCLLKELKPVVGHGAVFFSEGWRKNLCRCDSCQTLYETQGLSFLMDDQDTVQAYEEQGKASGENGQPSSRYEQGLKALSSLDRIKQVEAIEEYNNMKIQLKEYLQKFAENKKVVREEDIREFFSGMEARKKQRVDVQVPYFCH</sequence>
<reference evidence="19" key="1">
    <citation type="submission" date="2020-01" db="EMBL/GenBank/DDBJ databases">
        <title>Draft genome sequence of the Termite Coptotermes fromosanus.</title>
        <authorList>
            <person name="Itakura S."/>
            <person name="Yosikawa Y."/>
            <person name="Umezawa K."/>
        </authorList>
    </citation>
    <scope>NUCLEOTIDE SEQUENCE [LARGE SCALE GENOMIC DNA]</scope>
</reference>
<evidence type="ECO:0000256" key="14">
    <source>
        <dbReference type="ARBA" id="ARBA00078314"/>
    </source>
</evidence>
<dbReference type="Proteomes" id="UP000502823">
    <property type="component" value="Unassembled WGS sequence"/>
</dbReference>
<protein>
    <recommendedName>
        <fullName evidence="13">Putative E3 ubiquitin-protein ligase UBR7</fullName>
        <ecNumber evidence="3">2.3.2.27</ecNumber>
    </recommendedName>
    <alternativeName>
        <fullName evidence="14">N-recognin-7</fullName>
    </alternativeName>
    <alternativeName>
        <fullName evidence="15">RING-type E3 ubiquitin transferase UBR7</fullName>
    </alternativeName>
</protein>
<keyword evidence="4" id="KW-1017">Isopeptide bond</keyword>
<organism evidence="18 19">
    <name type="scientific">Coptotermes formosanus</name>
    <name type="common">Formosan subterranean termite</name>
    <dbReference type="NCBI Taxonomy" id="36987"/>
    <lineage>
        <taxon>Eukaryota</taxon>
        <taxon>Metazoa</taxon>
        <taxon>Ecdysozoa</taxon>
        <taxon>Arthropoda</taxon>
        <taxon>Hexapoda</taxon>
        <taxon>Insecta</taxon>
        <taxon>Pterygota</taxon>
        <taxon>Neoptera</taxon>
        <taxon>Polyneoptera</taxon>
        <taxon>Dictyoptera</taxon>
        <taxon>Blattodea</taxon>
        <taxon>Blattoidea</taxon>
        <taxon>Termitoidae</taxon>
        <taxon>Rhinotermitidae</taxon>
        <taxon>Coptotermes</taxon>
    </lineage>
</organism>
<comment type="function">
    <text evidence="12">E3 ubiquitin-protein ligase which is a component of the N-end rule pathway. Recognizes and binds to proteins bearing specific N-terminal residues that are destabilizing according to the N-end rule, leading to their ubiquitination and subsequent degradation.</text>
</comment>
<evidence type="ECO:0000256" key="9">
    <source>
        <dbReference type="ARBA" id="ARBA00022786"/>
    </source>
</evidence>
<dbReference type="PANTHER" id="PTHR13513:SF9">
    <property type="entry name" value="E3 UBIQUITIN-PROTEIN LIGASE UBR7-RELATED"/>
    <property type="match status" value="1"/>
</dbReference>
<evidence type="ECO:0000256" key="16">
    <source>
        <dbReference type="PROSITE-ProRule" id="PRU00508"/>
    </source>
</evidence>
<evidence type="ECO:0000256" key="1">
    <source>
        <dbReference type="ARBA" id="ARBA00000900"/>
    </source>
</evidence>
<evidence type="ECO:0000256" key="7">
    <source>
        <dbReference type="ARBA" id="ARBA00022723"/>
    </source>
</evidence>
<comment type="pathway">
    <text evidence="2">Protein modification; protein ubiquitination.</text>
</comment>
<dbReference type="CDD" id="cd19677">
    <property type="entry name" value="UBR-box_UBR7"/>
    <property type="match status" value="1"/>
</dbReference>
<dbReference type="InterPro" id="IPR011011">
    <property type="entry name" value="Znf_FYVE_PHD"/>
</dbReference>
<dbReference type="InterPro" id="IPR003126">
    <property type="entry name" value="Znf_UBR"/>
</dbReference>
<evidence type="ECO:0000256" key="6">
    <source>
        <dbReference type="ARBA" id="ARBA00022679"/>
    </source>
</evidence>
<dbReference type="SMART" id="SM00396">
    <property type="entry name" value="ZnF_UBR1"/>
    <property type="match status" value="1"/>
</dbReference>
<dbReference type="GO" id="GO:0005737">
    <property type="term" value="C:cytoplasm"/>
    <property type="evidence" value="ECO:0007669"/>
    <property type="project" value="TreeGrafter"/>
</dbReference>
<dbReference type="EMBL" id="BLKM01000870">
    <property type="protein sequence ID" value="GFG39146.1"/>
    <property type="molecule type" value="Genomic_DNA"/>
</dbReference>
<dbReference type="InterPro" id="IPR013083">
    <property type="entry name" value="Znf_RING/FYVE/PHD"/>
</dbReference>
<dbReference type="PANTHER" id="PTHR13513">
    <property type="entry name" value="E3 UBIQUITIN-PROTEIN LIGASE UBR7"/>
    <property type="match status" value="1"/>
</dbReference>
<keyword evidence="10" id="KW-0862">Zinc</keyword>
<keyword evidence="9" id="KW-0833">Ubl conjugation pathway</keyword>
<evidence type="ECO:0000256" key="15">
    <source>
        <dbReference type="ARBA" id="ARBA00083573"/>
    </source>
</evidence>
<evidence type="ECO:0000256" key="10">
    <source>
        <dbReference type="ARBA" id="ARBA00022833"/>
    </source>
</evidence>
<dbReference type="InterPro" id="IPR040204">
    <property type="entry name" value="UBR7"/>
</dbReference>
<keyword evidence="7" id="KW-0479">Metal-binding</keyword>
<dbReference type="FunCoup" id="A0A6L2Q349">
    <property type="interactions" value="2105"/>
</dbReference>
<keyword evidence="5" id="KW-0597">Phosphoprotein</keyword>
<dbReference type="SUPFAM" id="SSF57903">
    <property type="entry name" value="FYVE/PHD zinc finger"/>
    <property type="match status" value="1"/>
</dbReference>
<evidence type="ECO:0000256" key="3">
    <source>
        <dbReference type="ARBA" id="ARBA00012483"/>
    </source>
</evidence>
<dbReference type="Pfam" id="PF02207">
    <property type="entry name" value="zf-UBR"/>
    <property type="match status" value="1"/>
</dbReference>
<dbReference type="Gene3D" id="3.30.40.10">
    <property type="entry name" value="Zinc/RING finger domain, C3HC4 (zinc finger)"/>
    <property type="match status" value="1"/>
</dbReference>
<dbReference type="CDD" id="cd15542">
    <property type="entry name" value="PHD_UBR7"/>
    <property type="match status" value="1"/>
</dbReference>
<feature type="domain" description="UBR-type" evidence="17">
    <location>
        <begin position="51"/>
        <end position="126"/>
    </location>
</feature>
<dbReference type="EC" id="2.3.2.27" evidence="3"/>
<evidence type="ECO:0000313" key="18">
    <source>
        <dbReference type="EMBL" id="GFG39146.1"/>
    </source>
</evidence>